<dbReference type="GO" id="GO:0005886">
    <property type="term" value="C:plasma membrane"/>
    <property type="evidence" value="ECO:0007669"/>
    <property type="project" value="UniProtKB-SubCell"/>
</dbReference>
<dbReference type="InterPro" id="IPR021913">
    <property type="entry name" value="DUF3526"/>
</dbReference>
<evidence type="ECO:0000313" key="2">
    <source>
        <dbReference type="EMBL" id="QJQ31171.1"/>
    </source>
</evidence>
<dbReference type="Pfam" id="PF12679">
    <property type="entry name" value="ABC2_membrane_2"/>
    <property type="match status" value="1"/>
</dbReference>
<feature type="transmembrane region" description="Helical" evidence="1">
    <location>
        <begin position="455"/>
        <end position="473"/>
    </location>
</feature>
<dbReference type="PANTHER" id="PTHR43471">
    <property type="entry name" value="ABC TRANSPORTER PERMEASE"/>
    <property type="match status" value="1"/>
</dbReference>
<sequence>MSPVARVCANDLTGMARNRVAIIAIGLTILLSIAAALTSVAHRDANAEMRARFQTEADARFDGQPERHPHRVVHYGHFVFRVPPALAAFDPGVDAFTGNSIYLEGHRQNSANFGDVRQSSLLARFGTLTPAFVLQILAPLVLIFIGFGIVVREREAGTLRQSLAQGLRAHQLVAGKLLALLAASALLGAPGALALAWLVATESAPLWPALALALAYALYLLIWAVLILTVSARATTSRGALLLLLSIWAAFVVLIPRVAPDLAAAAHAAPTRLETDIAIQRDLRQMGDSHDPDDPHFAAFKQSVLDRYGVDRVEDLPVNYRGLLALEGERMSSLLFERYARQLSATQRQQSKFALMAAAFSPTIAIRDFSMRAAGTDLEAHRRFLDQAEAYRYAIVQQLNRLQAEALTFHDDSNRNSDPDAARRVRIDTSNWQALPDFQYQAADPKAQLQSAMPAGFWLMFWLLASGLLLWLTSRMLRRVTI</sequence>
<dbReference type="PANTHER" id="PTHR43471:SF1">
    <property type="entry name" value="ABC TRANSPORTER PERMEASE PROTEIN NOSY-RELATED"/>
    <property type="match status" value="1"/>
</dbReference>
<keyword evidence="3" id="KW-1185">Reference proteome</keyword>
<organism evidence="2 3">
    <name type="scientific">Sphingomonas lacunae</name>
    <dbReference type="NCBI Taxonomy" id="2698828"/>
    <lineage>
        <taxon>Bacteria</taxon>
        <taxon>Pseudomonadati</taxon>
        <taxon>Pseudomonadota</taxon>
        <taxon>Alphaproteobacteria</taxon>
        <taxon>Sphingomonadales</taxon>
        <taxon>Sphingomonadaceae</taxon>
        <taxon>Sphingomonas</taxon>
    </lineage>
</organism>
<feature type="transmembrane region" description="Helical" evidence="1">
    <location>
        <begin position="132"/>
        <end position="151"/>
    </location>
</feature>
<evidence type="ECO:0000256" key="1">
    <source>
        <dbReference type="SAM" id="Phobius"/>
    </source>
</evidence>
<feature type="transmembrane region" description="Helical" evidence="1">
    <location>
        <begin position="20"/>
        <end position="41"/>
    </location>
</feature>
<dbReference type="Pfam" id="PF12040">
    <property type="entry name" value="DUF3526"/>
    <property type="match status" value="1"/>
</dbReference>
<proteinExistence type="predicted"/>
<evidence type="ECO:0000313" key="3">
    <source>
        <dbReference type="Proteomes" id="UP000503018"/>
    </source>
</evidence>
<dbReference type="Proteomes" id="UP000503018">
    <property type="component" value="Chromosome"/>
</dbReference>
<dbReference type="KEGG" id="slan:GV829_00835"/>
<keyword evidence="1" id="KW-0472">Membrane</keyword>
<feature type="transmembrane region" description="Helical" evidence="1">
    <location>
        <begin position="177"/>
        <end position="200"/>
    </location>
</feature>
<dbReference type="AlphaFoldDB" id="A0A6M4AW06"/>
<gene>
    <name evidence="2" type="ORF">GV829_00835</name>
</gene>
<name>A0A6M4AW06_9SPHN</name>
<keyword evidence="1" id="KW-1133">Transmembrane helix</keyword>
<keyword evidence="1" id="KW-0812">Transmembrane</keyword>
<feature type="transmembrane region" description="Helical" evidence="1">
    <location>
        <begin position="206"/>
        <end position="228"/>
    </location>
</feature>
<protein>
    <submittedName>
        <fullName evidence="2">DUF3526 domain-containing protein</fullName>
    </submittedName>
</protein>
<dbReference type="EMBL" id="CP053015">
    <property type="protein sequence ID" value="QJQ31171.1"/>
    <property type="molecule type" value="Genomic_DNA"/>
</dbReference>
<reference evidence="2 3" key="1">
    <citation type="submission" date="2020-01" db="EMBL/GenBank/DDBJ databases">
        <title>Sphingomonas sp. strain CSW-10.</title>
        <authorList>
            <person name="Chen W.-M."/>
        </authorList>
    </citation>
    <scope>NUCLEOTIDE SEQUENCE [LARGE SCALE GENOMIC DNA]</scope>
    <source>
        <strain evidence="2 3">CSW-10</strain>
    </source>
</reference>
<dbReference type="GO" id="GO:0140359">
    <property type="term" value="F:ABC-type transporter activity"/>
    <property type="evidence" value="ECO:0007669"/>
    <property type="project" value="InterPro"/>
</dbReference>
<dbReference type="RefSeq" id="WP_169943386.1">
    <property type="nucleotide sequence ID" value="NZ_CP053015.1"/>
</dbReference>
<accession>A0A6M4AW06</accession>
<feature type="transmembrane region" description="Helical" evidence="1">
    <location>
        <begin position="240"/>
        <end position="259"/>
    </location>
</feature>